<dbReference type="EMBL" id="JAGTJR010000010">
    <property type="protein sequence ID" value="KAH7053459.1"/>
    <property type="molecule type" value="Genomic_DNA"/>
</dbReference>
<comment type="caution">
    <text evidence="3">The sequence shown here is derived from an EMBL/GenBank/DDBJ whole genome shotgun (WGS) entry which is preliminary data.</text>
</comment>
<comment type="similarity">
    <text evidence="1">Belongs to the short-chain dehydrogenases/reductases (SDR) family.</text>
</comment>
<evidence type="ECO:0000256" key="1">
    <source>
        <dbReference type="ARBA" id="ARBA00006484"/>
    </source>
</evidence>
<gene>
    <name evidence="3" type="ORF">B0J12DRAFT_698640</name>
</gene>
<dbReference type="PRINTS" id="PR00081">
    <property type="entry name" value="GDHRDH"/>
</dbReference>
<dbReference type="Gene3D" id="3.40.50.720">
    <property type="entry name" value="NAD(P)-binding Rossmann-like Domain"/>
    <property type="match status" value="1"/>
</dbReference>
<dbReference type="SUPFAM" id="SSF51735">
    <property type="entry name" value="NAD(P)-binding Rossmann-fold domains"/>
    <property type="match status" value="1"/>
</dbReference>
<dbReference type="Pfam" id="PF13561">
    <property type="entry name" value="adh_short_C2"/>
    <property type="match status" value="1"/>
</dbReference>
<dbReference type="CDD" id="cd05233">
    <property type="entry name" value="SDR_c"/>
    <property type="match status" value="1"/>
</dbReference>
<dbReference type="PANTHER" id="PTHR48107:SF7">
    <property type="entry name" value="RE15974P"/>
    <property type="match status" value="1"/>
</dbReference>
<organism evidence="3 4">
    <name type="scientific">Macrophomina phaseolina</name>
    <dbReference type="NCBI Taxonomy" id="35725"/>
    <lineage>
        <taxon>Eukaryota</taxon>
        <taxon>Fungi</taxon>
        <taxon>Dikarya</taxon>
        <taxon>Ascomycota</taxon>
        <taxon>Pezizomycotina</taxon>
        <taxon>Dothideomycetes</taxon>
        <taxon>Dothideomycetes incertae sedis</taxon>
        <taxon>Botryosphaeriales</taxon>
        <taxon>Botryosphaeriaceae</taxon>
        <taxon>Macrophomina</taxon>
    </lineage>
</organism>
<sequence length="285" mass="30430">MPGSALSMESNPPKVLEQDLVGKNAIVTGASRGIGRAIALHLALRGANVLGTCSSPSSLERIDALASTVRDLYASTQYTAPRITGLDANLLSPETPERLADAVSEQFGALNILVNNAPYEEFRHIGQLDADYVQRVLMGNLQTLVLSVDVLFRKSLFQPNSRIVNVSSAMTRGYRVSDDFGVFGATKSAMEYLTRTWADVFGKHPSMRGTTVNTLLVGGTSTEAFTDTMKDKTELIERLVSDQSVGDRPGTPEDVANVAGLLVSERAGWITGSVVAAEGGIVKVL</sequence>
<keyword evidence="4" id="KW-1185">Reference proteome</keyword>
<protein>
    <submittedName>
        <fullName evidence="3">3-oxoacyl-reductase</fullName>
    </submittedName>
</protein>
<proteinExistence type="inferred from homology"/>
<dbReference type="InterPro" id="IPR002347">
    <property type="entry name" value="SDR_fam"/>
</dbReference>
<accession>A0ABQ8GHP4</accession>
<evidence type="ECO:0000256" key="2">
    <source>
        <dbReference type="ARBA" id="ARBA00023002"/>
    </source>
</evidence>
<evidence type="ECO:0000313" key="3">
    <source>
        <dbReference type="EMBL" id="KAH7053459.1"/>
    </source>
</evidence>
<dbReference type="PANTHER" id="PTHR48107">
    <property type="entry name" value="NADPH-DEPENDENT ALDEHYDE REDUCTASE-LIKE PROTEIN, CHLOROPLASTIC-RELATED"/>
    <property type="match status" value="1"/>
</dbReference>
<reference evidence="3 4" key="1">
    <citation type="journal article" date="2021" name="Nat. Commun.">
        <title>Genetic determinants of endophytism in the Arabidopsis root mycobiome.</title>
        <authorList>
            <person name="Mesny F."/>
            <person name="Miyauchi S."/>
            <person name="Thiergart T."/>
            <person name="Pickel B."/>
            <person name="Atanasova L."/>
            <person name="Karlsson M."/>
            <person name="Huettel B."/>
            <person name="Barry K.W."/>
            <person name="Haridas S."/>
            <person name="Chen C."/>
            <person name="Bauer D."/>
            <person name="Andreopoulos W."/>
            <person name="Pangilinan J."/>
            <person name="LaButti K."/>
            <person name="Riley R."/>
            <person name="Lipzen A."/>
            <person name="Clum A."/>
            <person name="Drula E."/>
            <person name="Henrissat B."/>
            <person name="Kohler A."/>
            <person name="Grigoriev I.V."/>
            <person name="Martin F.M."/>
            <person name="Hacquard S."/>
        </authorList>
    </citation>
    <scope>NUCLEOTIDE SEQUENCE [LARGE SCALE GENOMIC DNA]</scope>
    <source>
        <strain evidence="3 4">MPI-SDFR-AT-0080</strain>
    </source>
</reference>
<name>A0ABQ8GHP4_9PEZI</name>
<evidence type="ECO:0000313" key="4">
    <source>
        <dbReference type="Proteomes" id="UP000774617"/>
    </source>
</evidence>
<dbReference type="InterPro" id="IPR036291">
    <property type="entry name" value="NAD(P)-bd_dom_sf"/>
</dbReference>
<dbReference type="Proteomes" id="UP000774617">
    <property type="component" value="Unassembled WGS sequence"/>
</dbReference>
<keyword evidence="2" id="KW-0560">Oxidoreductase</keyword>